<dbReference type="STRING" id="71717.A0A4Y7T098"/>
<dbReference type="Pfam" id="PF20153">
    <property type="entry name" value="DUF6535"/>
    <property type="match status" value="1"/>
</dbReference>
<proteinExistence type="predicted"/>
<feature type="domain" description="DUF6535" evidence="2">
    <location>
        <begin position="22"/>
        <end position="175"/>
    </location>
</feature>
<feature type="transmembrane region" description="Helical" evidence="1">
    <location>
        <begin position="78"/>
        <end position="97"/>
    </location>
</feature>
<evidence type="ECO:0000256" key="1">
    <source>
        <dbReference type="SAM" id="Phobius"/>
    </source>
</evidence>
<reference evidence="3 4" key="1">
    <citation type="journal article" date="2019" name="Nat. Ecol. Evol.">
        <title>Megaphylogeny resolves global patterns of mushroom evolution.</title>
        <authorList>
            <person name="Varga T."/>
            <person name="Krizsan K."/>
            <person name="Foldi C."/>
            <person name="Dima B."/>
            <person name="Sanchez-Garcia M."/>
            <person name="Sanchez-Ramirez S."/>
            <person name="Szollosi G.J."/>
            <person name="Szarkandi J.G."/>
            <person name="Papp V."/>
            <person name="Albert L."/>
            <person name="Andreopoulos W."/>
            <person name="Angelini C."/>
            <person name="Antonin V."/>
            <person name="Barry K.W."/>
            <person name="Bougher N.L."/>
            <person name="Buchanan P."/>
            <person name="Buyck B."/>
            <person name="Bense V."/>
            <person name="Catcheside P."/>
            <person name="Chovatia M."/>
            <person name="Cooper J."/>
            <person name="Damon W."/>
            <person name="Desjardin D."/>
            <person name="Finy P."/>
            <person name="Geml J."/>
            <person name="Haridas S."/>
            <person name="Hughes K."/>
            <person name="Justo A."/>
            <person name="Karasinski D."/>
            <person name="Kautmanova I."/>
            <person name="Kiss B."/>
            <person name="Kocsube S."/>
            <person name="Kotiranta H."/>
            <person name="LaButti K.M."/>
            <person name="Lechner B.E."/>
            <person name="Liimatainen K."/>
            <person name="Lipzen A."/>
            <person name="Lukacs Z."/>
            <person name="Mihaltcheva S."/>
            <person name="Morgado L.N."/>
            <person name="Niskanen T."/>
            <person name="Noordeloos M.E."/>
            <person name="Ohm R.A."/>
            <person name="Ortiz-Santana B."/>
            <person name="Ovrebo C."/>
            <person name="Racz N."/>
            <person name="Riley R."/>
            <person name="Savchenko A."/>
            <person name="Shiryaev A."/>
            <person name="Soop K."/>
            <person name="Spirin V."/>
            <person name="Szebenyi C."/>
            <person name="Tomsovsky M."/>
            <person name="Tulloss R.E."/>
            <person name="Uehling J."/>
            <person name="Grigoriev I.V."/>
            <person name="Vagvolgyi C."/>
            <person name="Papp T."/>
            <person name="Martin F.M."/>
            <person name="Miettinen O."/>
            <person name="Hibbett D.S."/>
            <person name="Nagy L.G."/>
        </authorList>
    </citation>
    <scope>NUCLEOTIDE SEQUENCE [LARGE SCALE GENOMIC DNA]</scope>
    <source>
        <strain evidence="3 4">FP101781</strain>
    </source>
</reference>
<name>A0A4Y7T098_COPMI</name>
<evidence type="ECO:0000313" key="4">
    <source>
        <dbReference type="Proteomes" id="UP000298030"/>
    </source>
</evidence>
<sequence>MAQRLKDVLLKNQRLFSRESPYLDALLVYAGLFSAVLAAFLIETRKDLQEDVLDEILQELRQSDEPFEATVIAKWVNGLWFASLSLSLASALFVILAKAMGRRVLDREEIEAMFAPKATDGSAQQDCTGSGRYRFQLTEGHKAFRRKFEFLTMSATITISASLTLFYPGLVVLIYTSQRGIAWSVAAIAVAMGVVSFVCVLHDVYSASRYDTEYMHLIASRGLDRVSCPPAGCSSFTGTCR</sequence>
<evidence type="ECO:0000259" key="2">
    <source>
        <dbReference type="Pfam" id="PF20153"/>
    </source>
</evidence>
<organism evidence="3 4">
    <name type="scientific">Coprinellus micaceus</name>
    <name type="common">Glistening ink-cap mushroom</name>
    <name type="synonym">Coprinus micaceus</name>
    <dbReference type="NCBI Taxonomy" id="71717"/>
    <lineage>
        <taxon>Eukaryota</taxon>
        <taxon>Fungi</taxon>
        <taxon>Dikarya</taxon>
        <taxon>Basidiomycota</taxon>
        <taxon>Agaricomycotina</taxon>
        <taxon>Agaricomycetes</taxon>
        <taxon>Agaricomycetidae</taxon>
        <taxon>Agaricales</taxon>
        <taxon>Agaricineae</taxon>
        <taxon>Psathyrellaceae</taxon>
        <taxon>Coprinellus</taxon>
    </lineage>
</organism>
<feature type="transmembrane region" description="Helical" evidence="1">
    <location>
        <begin position="150"/>
        <end position="175"/>
    </location>
</feature>
<gene>
    <name evidence="3" type="ORF">FA13DRAFT_948686</name>
</gene>
<comment type="caution">
    <text evidence="3">The sequence shown here is derived from an EMBL/GenBank/DDBJ whole genome shotgun (WGS) entry which is preliminary data.</text>
</comment>
<keyword evidence="4" id="KW-1185">Reference proteome</keyword>
<dbReference type="Proteomes" id="UP000298030">
    <property type="component" value="Unassembled WGS sequence"/>
</dbReference>
<dbReference type="EMBL" id="QPFP01000041">
    <property type="protein sequence ID" value="TEB27334.1"/>
    <property type="molecule type" value="Genomic_DNA"/>
</dbReference>
<keyword evidence="1" id="KW-0472">Membrane</keyword>
<dbReference type="InterPro" id="IPR045338">
    <property type="entry name" value="DUF6535"/>
</dbReference>
<protein>
    <recommendedName>
        <fullName evidence="2">DUF6535 domain-containing protein</fullName>
    </recommendedName>
</protein>
<dbReference type="OrthoDB" id="3235960at2759"/>
<keyword evidence="1" id="KW-0812">Transmembrane</keyword>
<accession>A0A4Y7T098</accession>
<feature type="transmembrane region" description="Helical" evidence="1">
    <location>
        <begin position="181"/>
        <end position="201"/>
    </location>
</feature>
<keyword evidence="1" id="KW-1133">Transmembrane helix</keyword>
<dbReference type="AlphaFoldDB" id="A0A4Y7T098"/>
<evidence type="ECO:0000313" key="3">
    <source>
        <dbReference type="EMBL" id="TEB27334.1"/>
    </source>
</evidence>
<feature type="transmembrane region" description="Helical" evidence="1">
    <location>
        <begin position="21"/>
        <end position="42"/>
    </location>
</feature>